<evidence type="ECO:0000313" key="3">
    <source>
        <dbReference type="Proteomes" id="UP000642468"/>
    </source>
</evidence>
<keyword evidence="1" id="KW-0812">Transmembrane</keyword>
<reference evidence="2 3" key="1">
    <citation type="submission" date="2020-09" db="EMBL/GenBank/DDBJ databases">
        <authorList>
            <person name="Kim M.K."/>
        </authorList>
    </citation>
    <scope>NUCLEOTIDE SEQUENCE [LARGE SCALE GENOMIC DNA]</scope>
    <source>
        <strain evidence="2 3">BT646</strain>
    </source>
</reference>
<keyword evidence="1" id="KW-0472">Membrane</keyword>
<accession>A0ABR8JJC5</accession>
<feature type="transmembrane region" description="Helical" evidence="1">
    <location>
        <begin position="177"/>
        <end position="194"/>
    </location>
</feature>
<proteinExistence type="predicted"/>
<feature type="transmembrane region" description="Helical" evidence="1">
    <location>
        <begin position="43"/>
        <end position="63"/>
    </location>
</feature>
<feature type="transmembrane region" description="Helical" evidence="1">
    <location>
        <begin position="206"/>
        <end position="226"/>
    </location>
</feature>
<organism evidence="2 3">
    <name type="scientific">Hymenobacter duratus</name>
    <dbReference type="NCBI Taxonomy" id="2771356"/>
    <lineage>
        <taxon>Bacteria</taxon>
        <taxon>Pseudomonadati</taxon>
        <taxon>Bacteroidota</taxon>
        <taxon>Cytophagia</taxon>
        <taxon>Cytophagales</taxon>
        <taxon>Hymenobacteraceae</taxon>
        <taxon>Hymenobacter</taxon>
    </lineage>
</organism>
<gene>
    <name evidence="2" type="ORF">IC231_14090</name>
</gene>
<keyword evidence="3" id="KW-1185">Reference proteome</keyword>
<keyword evidence="1" id="KW-1133">Transmembrane helix</keyword>
<name>A0ABR8JJC5_9BACT</name>
<dbReference type="EMBL" id="JACWZZ010000003">
    <property type="protein sequence ID" value="MBD2716172.1"/>
    <property type="molecule type" value="Genomic_DNA"/>
</dbReference>
<evidence type="ECO:0000313" key="2">
    <source>
        <dbReference type="EMBL" id="MBD2716172.1"/>
    </source>
</evidence>
<feature type="transmembrane region" description="Helical" evidence="1">
    <location>
        <begin position="18"/>
        <end position="37"/>
    </location>
</feature>
<evidence type="ECO:0000256" key="1">
    <source>
        <dbReference type="SAM" id="Phobius"/>
    </source>
</evidence>
<dbReference type="RefSeq" id="WP_190785151.1">
    <property type="nucleotide sequence ID" value="NZ_JACWZZ010000003.1"/>
</dbReference>
<dbReference type="Proteomes" id="UP000642468">
    <property type="component" value="Unassembled WGS sequence"/>
</dbReference>
<protein>
    <submittedName>
        <fullName evidence="2">Uncharacterized protein</fullName>
    </submittedName>
</protein>
<comment type="caution">
    <text evidence="2">The sequence shown here is derived from an EMBL/GenBank/DDBJ whole genome shotgun (WGS) entry which is preliminary data.</text>
</comment>
<sequence>MTTTYTIQNLENGPSTGISLGVFLVYAVTGIAVPIRLDFTTAYYWVWIIAWTVVCCAIGYYAIKKMALREIVVALTAENLAFQSAGLPEQIVPLQQIVSYSYYKNGEDGRFRLRLHSGGKIELCHSATFCPADDFHTFAADFERHQTMAVVPEEKPTSSGEVRSTIQREKTFFEKPVATIVGWFIVVGLCYFTYHLLQHGLKDGKWGAVCMAYANGLAYLGTWWNARRARG</sequence>